<keyword evidence="3" id="KW-1185">Reference proteome</keyword>
<sequence length="252" mass="26723">MSDGPRPVLHVVAGPNGSGKSTLTAGGALGAGRIIDPDAIARRIDPKRPEAASVAAGREAIRQQSDAIAARESFTVETTLSGARTMKLMDEAGEAGFRVELHYVSTGDARMNVGRVASRVEQGGHHVPTEDVLRRFARSTENLPRAIAKADSATLYDSSGPAYTRPVADLDREGFAFTETAPAWAKQAAGDAARIWKAEAATVKEESAAMMREAEADHAQGNITAEELADLREFQATRDSQADRDGPGGLRE</sequence>
<feature type="region of interest" description="Disordered" evidence="1">
    <location>
        <begin position="233"/>
        <end position="252"/>
    </location>
</feature>
<dbReference type="EMBL" id="CXPG01000022">
    <property type="protein sequence ID" value="CTQ34458.1"/>
    <property type="molecule type" value="Genomic_DNA"/>
</dbReference>
<dbReference type="Gene3D" id="3.40.50.300">
    <property type="entry name" value="P-loop containing nucleotide triphosphate hydrolases"/>
    <property type="match status" value="1"/>
</dbReference>
<gene>
    <name evidence="2" type="ORF">JAN5088_03254</name>
</gene>
<dbReference type="PANTHER" id="PTHR39206">
    <property type="entry name" value="SLL8004 PROTEIN"/>
    <property type="match status" value="1"/>
</dbReference>
<dbReference type="Pfam" id="PF13671">
    <property type="entry name" value="AAA_33"/>
    <property type="match status" value="1"/>
</dbReference>
<protein>
    <submittedName>
        <fullName evidence="2">Zeta toxin</fullName>
    </submittedName>
</protein>
<dbReference type="Proteomes" id="UP000048908">
    <property type="component" value="Unassembled WGS sequence"/>
</dbReference>
<name>A0A0M6XUL5_9RHOB</name>
<accession>A0A0M6XUL5</accession>
<proteinExistence type="predicted"/>
<dbReference type="SUPFAM" id="SSF52540">
    <property type="entry name" value="P-loop containing nucleoside triphosphate hydrolases"/>
    <property type="match status" value="1"/>
</dbReference>
<evidence type="ECO:0000256" key="1">
    <source>
        <dbReference type="SAM" id="MobiDB-lite"/>
    </source>
</evidence>
<dbReference type="RefSeq" id="WP_082430060.1">
    <property type="nucleotide sequence ID" value="NZ_CXPG01000022.1"/>
</dbReference>
<dbReference type="AlphaFoldDB" id="A0A0M6XUL5"/>
<evidence type="ECO:0000313" key="3">
    <source>
        <dbReference type="Proteomes" id="UP000048908"/>
    </source>
</evidence>
<dbReference type="InterPro" id="IPR027417">
    <property type="entry name" value="P-loop_NTPase"/>
</dbReference>
<dbReference type="PANTHER" id="PTHR39206:SF1">
    <property type="entry name" value="SLL8004 PROTEIN"/>
    <property type="match status" value="1"/>
</dbReference>
<evidence type="ECO:0000313" key="2">
    <source>
        <dbReference type="EMBL" id="CTQ34458.1"/>
    </source>
</evidence>
<dbReference type="OrthoDB" id="9791543at2"/>
<organism evidence="2 3">
    <name type="scientific">Jannaschia rubra</name>
    <dbReference type="NCBI Taxonomy" id="282197"/>
    <lineage>
        <taxon>Bacteria</taxon>
        <taxon>Pseudomonadati</taxon>
        <taxon>Pseudomonadota</taxon>
        <taxon>Alphaproteobacteria</taxon>
        <taxon>Rhodobacterales</taxon>
        <taxon>Roseobacteraceae</taxon>
        <taxon>Jannaschia</taxon>
    </lineage>
</organism>
<reference evidence="2 3" key="1">
    <citation type="submission" date="2015-07" db="EMBL/GenBank/DDBJ databases">
        <authorList>
            <person name="Noorani M."/>
        </authorList>
    </citation>
    <scope>NUCLEOTIDE SEQUENCE [LARGE SCALE GENOMIC DNA]</scope>
    <source>
        <strain evidence="2 3">CECT 5088</strain>
    </source>
</reference>